<accession>A0ABW5W9T7</accession>
<evidence type="ECO:0000313" key="5">
    <source>
        <dbReference type="Proteomes" id="UP001597478"/>
    </source>
</evidence>
<evidence type="ECO:0000259" key="3">
    <source>
        <dbReference type="Pfam" id="PF20803"/>
    </source>
</evidence>
<dbReference type="RefSeq" id="WP_377392034.1">
    <property type="nucleotide sequence ID" value="NZ_JBHSAN010000028.1"/>
</dbReference>
<dbReference type="InterPro" id="IPR012906">
    <property type="entry name" value="PaaX-like_N"/>
</dbReference>
<name>A0ABW5W9T7_9PSEU</name>
<dbReference type="PIRSF" id="PIRSF020623">
    <property type="entry name" value="PaaX"/>
    <property type="match status" value="1"/>
</dbReference>
<dbReference type="PANTHER" id="PTHR30319:SF1">
    <property type="entry name" value="TRANSCRIPTIONAL REPRESSOR PAAX"/>
    <property type="match status" value="1"/>
</dbReference>
<evidence type="ECO:0000259" key="2">
    <source>
        <dbReference type="Pfam" id="PF08223"/>
    </source>
</evidence>
<dbReference type="Gene3D" id="1.10.10.10">
    <property type="entry name" value="Winged helix-like DNA-binding domain superfamily/Winged helix DNA-binding domain"/>
    <property type="match status" value="1"/>
</dbReference>
<dbReference type="Gene3D" id="3.30.70.2650">
    <property type="match status" value="1"/>
</dbReference>
<protein>
    <submittedName>
        <fullName evidence="4">PaaX family transcriptional regulator C-terminal domain-containing protein</fullName>
    </submittedName>
</protein>
<gene>
    <name evidence="4" type="ORF">ACFS2C_14935</name>
</gene>
<dbReference type="InterPro" id="IPR048846">
    <property type="entry name" value="PaaX-like_central"/>
</dbReference>
<organism evidence="4 5">
    <name type="scientific">Prauserella oleivorans</name>
    <dbReference type="NCBI Taxonomy" id="1478153"/>
    <lineage>
        <taxon>Bacteria</taxon>
        <taxon>Bacillati</taxon>
        <taxon>Actinomycetota</taxon>
        <taxon>Actinomycetes</taxon>
        <taxon>Pseudonocardiales</taxon>
        <taxon>Pseudonocardiaceae</taxon>
        <taxon>Prauserella</taxon>
    </lineage>
</organism>
<feature type="domain" description="Transcriptional repressor PaaX-like central Cas2-like" evidence="3">
    <location>
        <begin position="105"/>
        <end position="177"/>
    </location>
</feature>
<dbReference type="Pfam" id="PF08223">
    <property type="entry name" value="PaaX_C"/>
    <property type="match status" value="1"/>
</dbReference>
<dbReference type="PANTHER" id="PTHR30319">
    <property type="entry name" value="PHENYLACETIC ACID REGULATOR-RELATED TRANSCRIPTIONAL REPRESSOR"/>
    <property type="match status" value="1"/>
</dbReference>
<dbReference type="InterPro" id="IPR036388">
    <property type="entry name" value="WH-like_DNA-bd_sf"/>
</dbReference>
<evidence type="ECO:0000313" key="4">
    <source>
        <dbReference type="EMBL" id="MFD2800688.1"/>
    </source>
</evidence>
<evidence type="ECO:0000259" key="1">
    <source>
        <dbReference type="Pfam" id="PF07848"/>
    </source>
</evidence>
<keyword evidence="5" id="KW-1185">Reference proteome</keyword>
<feature type="domain" description="Transcriptional repressor PaaX-like C-terminal" evidence="2">
    <location>
        <begin position="189"/>
        <end position="272"/>
    </location>
</feature>
<proteinExistence type="predicted"/>
<dbReference type="EMBL" id="JBHUOF010000019">
    <property type="protein sequence ID" value="MFD2800688.1"/>
    <property type="molecule type" value="Genomic_DNA"/>
</dbReference>
<dbReference type="Proteomes" id="UP001597478">
    <property type="component" value="Unassembled WGS sequence"/>
</dbReference>
<dbReference type="Pfam" id="PF20803">
    <property type="entry name" value="PaaX_M"/>
    <property type="match status" value="1"/>
</dbReference>
<dbReference type="InterPro" id="IPR013225">
    <property type="entry name" value="PaaX_C"/>
</dbReference>
<reference evidence="5" key="1">
    <citation type="journal article" date="2019" name="Int. J. Syst. Evol. Microbiol.">
        <title>The Global Catalogue of Microorganisms (GCM) 10K type strain sequencing project: providing services to taxonomists for standard genome sequencing and annotation.</title>
        <authorList>
            <consortium name="The Broad Institute Genomics Platform"/>
            <consortium name="The Broad Institute Genome Sequencing Center for Infectious Disease"/>
            <person name="Wu L."/>
            <person name="Ma J."/>
        </authorList>
    </citation>
    <scope>NUCLEOTIDE SEQUENCE [LARGE SCALE GENOMIC DNA]</scope>
    <source>
        <strain evidence="5">IBRC-M 10906</strain>
    </source>
</reference>
<comment type="caution">
    <text evidence="4">The sequence shown here is derived from an EMBL/GenBank/DDBJ whole genome shotgun (WGS) entry which is preliminary data.</text>
</comment>
<sequence>MERSHIVVGMPAHTTTQTQRLLRTLFGDYWLAENACAPAGAVAEMLGEYGVSVAAARAALRRSAQKGMLTASKSGRSTRYGLTEHGRSTLVEVWERIVGFGATGEAWEGRWTCVAFSVPEQQRDLRHRLRSRLRWLGFAPLYDGVWVCPGVRDQQARSVLAETRIGAATVFVGQEAGSGVDFGRALDAWDLDAVRVECERFVEETAELDRRVRAGLVAPVEALRSRTQLMVRWVSLVNDVPDLPPELLPGDWPAWEARRLWAAVYDGLRVPALYRVRQIVAEYAPELVDQVEARSVEGPA</sequence>
<feature type="domain" description="Transcriptional repressor PaaX-like N-terminal" evidence="1">
    <location>
        <begin position="21"/>
        <end position="86"/>
    </location>
</feature>
<dbReference type="Gene3D" id="1.20.58.1460">
    <property type="match status" value="1"/>
</dbReference>
<dbReference type="Pfam" id="PF07848">
    <property type="entry name" value="PaaX"/>
    <property type="match status" value="1"/>
</dbReference>
<dbReference type="InterPro" id="IPR011965">
    <property type="entry name" value="PaaX_trns_reg"/>
</dbReference>